<reference evidence="2 3" key="1">
    <citation type="journal article" date="2013" name="Curr. Biol.">
        <title>The Genome of the Foraminiferan Reticulomyxa filosa.</title>
        <authorList>
            <person name="Glockner G."/>
            <person name="Hulsmann N."/>
            <person name="Schleicher M."/>
            <person name="Noegel A.A."/>
            <person name="Eichinger L."/>
            <person name="Gallinger C."/>
            <person name="Pawlowski J."/>
            <person name="Sierra R."/>
            <person name="Euteneuer U."/>
            <person name="Pillet L."/>
            <person name="Moustafa A."/>
            <person name="Platzer M."/>
            <person name="Groth M."/>
            <person name="Szafranski K."/>
            <person name="Schliwa M."/>
        </authorList>
    </citation>
    <scope>NUCLEOTIDE SEQUENCE [LARGE SCALE GENOMIC DNA]</scope>
</reference>
<gene>
    <name evidence="2" type="ORF">RFI_22694</name>
</gene>
<comment type="caution">
    <text evidence="2">The sequence shown here is derived from an EMBL/GenBank/DDBJ whole genome shotgun (WGS) entry which is preliminary data.</text>
</comment>
<sequence length="158" mass="18848">MVRSNCRTKLFMESMVNSIALVLIGRSDQIVWNMMLYEKPFRMLSFATLTTKYFISGFQVNVNAKTTKEEVSPGYDWFLFHASWTTDGFDKIDKFLLIDEWYFSSQKCPQYFDQELLPDLKIRQWYIRDKQQDQEKRLKEHGCVRDSSNGIYQKSPHL</sequence>
<dbReference type="AlphaFoldDB" id="X6MML2"/>
<organism evidence="2 3">
    <name type="scientific">Reticulomyxa filosa</name>
    <dbReference type="NCBI Taxonomy" id="46433"/>
    <lineage>
        <taxon>Eukaryota</taxon>
        <taxon>Sar</taxon>
        <taxon>Rhizaria</taxon>
        <taxon>Retaria</taxon>
        <taxon>Foraminifera</taxon>
        <taxon>Monothalamids</taxon>
        <taxon>Reticulomyxidae</taxon>
        <taxon>Reticulomyxa</taxon>
    </lineage>
</organism>
<evidence type="ECO:0000313" key="2">
    <source>
        <dbReference type="EMBL" id="ETO14677.1"/>
    </source>
</evidence>
<dbReference type="Pfam" id="PF03407">
    <property type="entry name" value="Nucleotid_trans"/>
    <property type="match status" value="1"/>
</dbReference>
<proteinExistence type="predicted"/>
<accession>X6MML2</accession>
<protein>
    <recommendedName>
        <fullName evidence="1">Nucleotide-diphospho-sugar transferase domain-containing protein</fullName>
    </recommendedName>
</protein>
<evidence type="ECO:0000313" key="3">
    <source>
        <dbReference type="Proteomes" id="UP000023152"/>
    </source>
</evidence>
<dbReference type="OrthoDB" id="540503at2759"/>
<name>X6MML2_RETFI</name>
<dbReference type="Proteomes" id="UP000023152">
    <property type="component" value="Unassembled WGS sequence"/>
</dbReference>
<dbReference type="EMBL" id="ASPP01019871">
    <property type="protein sequence ID" value="ETO14677.1"/>
    <property type="molecule type" value="Genomic_DNA"/>
</dbReference>
<dbReference type="InterPro" id="IPR005069">
    <property type="entry name" value="Nucl-diP-sugar_transferase"/>
</dbReference>
<evidence type="ECO:0000259" key="1">
    <source>
        <dbReference type="Pfam" id="PF03407"/>
    </source>
</evidence>
<keyword evidence="3" id="KW-1185">Reference proteome</keyword>
<feature type="domain" description="Nucleotide-diphospho-sugar transferase" evidence="1">
    <location>
        <begin position="1"/>
        <end position="94"/>
    </location>
</feature>